<organism evidence="1 2">
    <name type="scientific">Algibacter agarivorans</name>
    <dbReference type="NCBI Taxonomy" id="1109741"/>
    <lineage>
        <taxon>Bacteria</taxon>
        <taxon>Pseudomonadati</taxon>
        <taxon>Bacteroidota</taxon>
        <taxon>Flavobacteriia</taxon>
        <taxon>Flavobacteriales</taxon>
        <taxon>Flavobacteriaceae</taxon>
        <taxon>Algibacter</taxon>
    </lineage>
</organism>
<evidence type="ECO:0000313" key="1">
    <source>
        <dbReference type="EMBL" id="GAA4952594.1"/>
    </source>
</evidence>
<evidence type="ECO:0000313" key="2">
    <source>
        <dbReference type="Proteomes" id="UP001501302"/>
    </source>
</evidence>
<dbReference type="SUPFAM" id="SSF159894">
    <property type="entry name" value="YgaC/TfoX-N like"/>
    <property type="match status" value="1"/>
</dbReference>
<dbReference type="Proteomes" id="UP001501302">
    <property type="component" value="Unassembled WGS sequence"/>
</dbReference>
<gene>
    <name evidence="1" type="ORF">GCM10023314_27620</name>
</gene>
<protein>
    <recommendedName>
        <fullName evidence="3">RNA methyltransferase</fullName>
    </recommendedName>
</protein>
<accession>A0ABP9GWI8</accession>
<dbReference type="EMBL" id="BAABJJ010000039">
    <property type="protein sequence ID" value="GAA4952594.1"/>
    <property type="molecule type" value="Genomic_DNA"/>
</dbReference>
<reference evidence="2" key="1">
    <citation type="journal article" date="2019" name="Int. J. Syst. Evol. Microbiol.">
        <title>The Global Catalogue of Microorganisms (GCM) 10K type strain sequencing project: providing services to taxonomists for standard genome sequencing and annotation.</title>
        <authorList>
            <consortium name="The Broad Institute Genomics Platform"/>
            <consortium name="The Broad Institute Genome Sequencing Center for Infectious Disease"/>
            <person name="Wu L."/>
            <person name="Ma J."/>
        </authorList>
    </citation>
    <scope>NUCLEOTIDE SEQUENCE [LARGE SCALE GENOMIC DNA]</scope>
    <source>
        <strain evidence="2">JCM 18285</strain>
    </source>
</reference>
<keyword evidence="2" id="KW-1185">Reference proteome</keyword>
<comment type="caution">
    <text evidence="1">The sequence shown here is derived from an EMBL/GenBank/DDBJ whole genome shotgun (WGS) entry which is preliminary data.</text>
</comment>
<proteinExistence type="predicted"/>
<sequence length="129" mass="14872">MAYHEYLADRIRRQLKENRTHFTELKMMGGLCFKVDNKMLCGIHIDKKPARPAGGYGDSLLMARIGLDAYENELKKPECLPMDFTGRPMRGYIFVTPDGFDTDQELAYWLHLCLEFNPLAKASKPKKKT</sequence>
<name>A0ABP9GWI8_9FLAO</name>
<evidence type="ECO:0008006" key="3">
    <source>
        <dbReference type="Google" id="ProtNLM"/>
    </source>
</evidence>
<dbReference type="RefSeq" id="WP_345192991.1">
    <property type="nucleotide sequence ID" value="NZ_BAABJJ010000039.1"/>
</dbReference>